<evidence type="ECO:0000256" key="1">
    <source>
        <dbReference type="ARBA" id="ARBA00001974"/>
    </source>
</evidence>
<dbReference type="Gene3D" id="2.40.30.10">
    <property type="entry name" value="Translation factors"/>
    <property type="match status" value="1"/>
</dbReference>
<dbReference type="PRINTS" id="PR00410">
    <property type="entry name" value="PHEHYDRXLASE"/>
</dbReference>
<feature type="domain" description="FAD-binding FR-type" evidence="5">
    <location>
        <begin position="102"/>
        <end position="207"/>
    </location>
</feature>
<dbReference type="AlphaFoldDB" id="A0A9X1UFI6"/>
<keyword evidence="2" id="KW-0001">2Fe-2S</keyword>
<dbReference type="InterPro" id="IPR006058">
    <property type="entry name" value="2Fe2S_fd_BS"/>
</dbReference>
<proteinExistence type="predicted"/>
<accession>A0A9X1UFI6</accession>
<keyword evidence="2" id="KW-0408">Iron</keyword>
<keyword evidence="7" id="KW-1185">Reference proteome</keyword>
<dbReference type="InterPro" id="IPR050415">
    <property type="entry name" value="MRET"/>
</dbReference>
<dbReference type="Pfam" id="PF00175">
    <property type="entry name" value="NAD_binding_1"/>
    <property type="match status" value="1"/>
</dbReference>
<dbReference type="PROSITE" id="PS51085">
    <property type="entry name" value="2FE2S_FER_2"/>
    <property type="match status" value="1"/>
</dbReference>
<reference evidence="6" key="1">
    <citation type="submission" date="2022-01" db="EMBL/GenBank/DDBJ databases">
        <title>Genome sequence and assembly of Parabukholderia sp. RG36.</title>
        <authorList>
            <person name="Chhetri G."/>
        </authorList>
    </citation>
    <scope>NUCLEOTIDE SEQUENCE</scope>
    <source>
        <strain evidence="6">RG36</strain>
    </source>
</reference>
<keyword evidence="2" id="KW-0411">Iron-sulfur</keyword>
<dbReference type="InterPro" id="IPR039261">
    <property type="entry name" value="FNR_nucleotide-bd"/>
</dbReference>
<dbReference type="SUPFAM" id="SSF63380">
    <property type="entry name" value="Riboflavin synthase domain-like"/>
    <property type="match status" value="1"/>
</dbReference>
<name>A0A9X1UFI6_9BURK</name>
<dbReference type="InterPro" id="IPR012675">
    <property type="entry name" value="Beta-grasp_dom_sf"/>
</dbReference>
<dbReference type="GO" id="GO:0016491">
    <property type="term" value="F:oxidoreductase activity"/>
    <property type="evidence" value="ECO:0007669"/>
    <property type="project" value="InterPro"/>
</dbReference>
<dbReference type="SUPFAM" id="SSF52343">
    <property type="entry name" value="Ferredoxin reductase-like, C-terminal NADP-linked domain"/>
    <property type="match status" value="1"/>
</dbReference>
<comment type="cofactor">
    <cofactor evidence="1">
        <name>FAD</name>
        <dbReference type="ChEBI" id="CHEBI:57692"/>
    </cofactor>
</comment>
<dbReference type="EMBL" id="JAKLJA010000009">
    <property type="protein sequence ID" value="MCG5074365.1"/>
    <property type="molecule type" value="Genomic_DNA"/>
</dbReference>
<dbReference type="Gene3D" id="3.10.20.30">
    <property type="match status" value="1"/>
</dbReference>
<feature type="compositionally biased region" description="Polar residues" evidence="3">
    <location>
        <begin position="312"/>
        <end position="330"/>
    </location>
</feature>
<sequence>MSHRIEITTRDGQAFEFACEPGQDVLAAAAAAQITLPSQCRRGSCGACYASVAEGEYTLGAHSADALLPGDPHAVLLCCTTPQSDLRIAAPYDGTKVLLQPVAVRRARIAALETIADDTRRVELQLEPDDAYGSAAEFEAGQFVELELPESGVRRPFSLANTSNWDGRLELLIRLRADGVFSSYLREHAKVGDALIVHGPQGGFGLFAESLRPRWFVAGGTGLAPVLSMLRRMAEYQEMNDARLFFGVNRASELFMVDELDRLQSELAQLRVELCVREGEGGDEDEGSDGQDARRGFRGTPVEALKVALASADTSANTSPNTAANTSPNASPDLYVCGPPGMVSAAQAVAMAAGVPAAQFASERFAV</sequence>
<dbReference type="PROSITE" id="PS00197">
    <property type="entry name" value="2FE2S_FER_1"/>
    <property type="match status" value="1"/>
</dbReference>
<keyword evidence="2" id="KW-0479">Metal-binding</keyword>
<dbReference type="Pfam" id="PF00970">
    <property type="entry name" value="FAD_binding_6"/>
    <property type="match status" value="1"/>
</dbReference>
<protein>
    <submittedName>
        <fullName evidence="6">2Fe-2S iron-sulfur cluster binding domain-containing protein</fullName>
    </submittedName>
</protein>
<feature type="region of interest" description="Disordered" evidence="3">
    <location>
        <begin position="311"/>
        <end position="331"/>
    </location>
</feature>
<dbReference type="CDD" id="cd00207">
    <property type="entry name" value="fer2"/>
    <property type="match status" value="1"/>
</dbReference>
<dbReference type="Pfam" id="PF00111">
    <property type="entry name" value="Fer2"/>
    <property type="match status" value="1"/>
</dbReference>
<comment type="caution">
    <text evidence="6">The sequence shown here is derived from an EMBL/GenBank/DDBJ whole genome shotgun (WGS) entry which is preliminary data.</text>
</comment>
<dbReference type="InterPro" id="IPR008333">
    <property type="entry name" value="Cbr1-like_FAD-bd_dom"/>
</dbReference>
<dbReference type="InterPro" id="IPR017927">
    <property type="entry name" value="FAD-bd_FR_type"/>
</dbReference>
<evidence type="ECO:0000313" key="7">
    <source>
        <dbReference type="Proteomes" id="UP001139308"/>
    </source>
</evidence>
<dbReference type="RefSeq" id="WP_238464247.1">
    <property type="nucleotide sequence ID" value="NZ_JAKLJA010000009.1"/>
</dbReference>
<evidence type="ECO:0000313" key="6">
    <source>
        <dbReference type="EMBL" id="MCG5074365.1"/>
    </source>
</evidence>
<evidence type="ECO:0000256" key="3">
    <source>
        <dbReference type="SAM" id="MobiDB-lite"/>
    </source>
</evidence>
<gene>
    <name evidence="6" type="ORF">L5014_13495</name>
</gene>
<dbReference type="PANTHER" id="PTHR47354">
    <property type="entry name" value="NADH OXIDOREDUCTASE HCR"/>
    <property type="match status" value="1"/>
</dbReference>
<dbReference type="InterPro" id="IPR001041">
    <property type="entry name" value="2Fe-2S_ferredoxin-type"/>
</dbReference>
<dbReference type="PANTHER" id="PTHR47354:SF5">
    <property type="entry name" value="PROTEIN RFBI"/>
    <property type="match status" value="1"/>
</dbReference>
<dbReference type="PROSITE" id="PS51384">
    <property type="entry name" value="FAD_FR"/>
    <property type="match status" value="1"/>
</dbReference>
<feature type="domain" description="2Fe-2S ferredoxin-type" evidence="4">
    <location>
        <begin position="3"/>
        <end position="94"/>
    </location>
</feature>
<dbReference type="Gene3D" id="3.40.50.80">
    <property type="entry name" value="Nucleotide-binding domain of ferredoxin-NADP reductase (FNR) module"/>
    <property type="match status" value="1"/>
</dbReference>
<evidence type="ECO:0000259" key="4">
    <source>
        <dbReference type="PROSITE" id="PS51085"/>
    </source>
</evidence>
<dbReference type="Proteomes" id="UP001139308">
    <property type="component" value="Unassembled WGS sequence"/>
</dbReference>
<organism evidence="6 7">
    <name type="scientific">Paraburkholderia tagetis</name>
    <dbReference type="NCBI Taxonomy" id="2913261"/>
    <lineage>
        <taxon>Bacteria</taxon>
        <taxon>Pseudomonadati</taxon>
        <taxon>Pseudomonadota</taxon>
        <taxon>Betaproteobacteria</taxon>
        <taxon>Burkholderiales</taxon>
        <taxon>Burkholderiaceae</taxon>
        <taxon>Paraburkholderia</taxon>
    </lineage>
</organism>
<dbReference type="InterPro" id="IPR017938">
    <property type="entry name" value="Riboflavin_synthase-like_b-brl"/>
</dbReference>
<dbReference type="InterPro" id="IPR001433">
    <property type="entry name" value="OxRdtase_FAD/NAD-bd"/>
</dbReference>
<dbReference type="InterPro" id="IPR036010">
    <property type="entry name" value="2Fe-2S_ferredoxin-like_sf"/>
</dbReference>
<dbReference type="GO" id="GO:0051537">
    <property type="term" value="F:2 iron, 2 sulfur cluster binding"/>
    <property type="evidence" value="ECO:0007669"/>
    <property type="project" value="UniProtKB-KW"/>
</dbReference>
<dbReference type="SUPFAM" id="SSF54292">
    <property type="entry name" value="2Fe-2S ferredoxin-like"/>
    <property type="match status" value="1"/>
</dbReference>
<evidence type="ECO:0000256" key="2">
    <source>
        <dbReference type="ARBA" id="ARBA00022714"/>
    </source>
</evidence>
<evidence type="ECO:0000259" key="5">
    <source>
        <dbReference type="PROSITE" id="PS51384"/>
    </source>
</evidence>